<keyword evidence="3" id="KW-0809">Transit peptide</keyword>
<name>A0A4Y7NJA4_9CRUS</name>
<keyword evidence="5" id="KW-0496">Mitochondrion</keyword>
<dbReference type="InterPro" id="IPR036919">
    <property type="entry name" value="Ribo_uL30_ferredoxin-like_sf"/>
</dbReference>
<dbReference type="FunFam" id="3.30.1390.20:FF:000005">
    <property type="entry name" value="39S ribosomal protein L30, mitochondrial"/>
    <property type="match status" value="1"/>
</dbReference>
<dbReference type="AlphaFoldDB" id="A0A4Y7NJA4"/>
<dbReference type="EMBL" id="LR023681">
    <property type="protein sequence ID" value="SVE93300.1"/>
    <property type="molecule type" value="mRNA"/>
</dbReference>
<accession>A0A4Y7NJA4</accession>
<dbReference type="Gene3D" id="3.30.1390.20">
    <property type="entry name" value="Ribosomal protein L30, ferredoxin-like fold domain"/>
    <property type="match status" value="1"/>
</dbReference>
<evidence type="ECO:0000259" key="9">
    <source>
        <dbReference type="Pfam" id="PF00327"/>
    </source>
</evidence>
<dbReference type="Pfam" id="PF00327">
    <property type="entry name" value="Ribosomal_L30"/>
    <property type="match status" value="1"/>
</dbReference>
<dbReference type="GO" id="GO:0015934">
    <property type="term" value="C:large ribosomal subunit"/>
    <property type="evidence" value="ECO:0007669"/>
    <property type="project" value="InterPro"/>
</dbReference>
<dbReference type="PANTHER" id="PTHR15892">
    <property type="entry name" value="MITOCHONDRIAL RIBOSOMAL PROTEIN L30"/>
    <property type="match status" value="1"/>
</dbReference>
<keyword evidence="4" id="KW-0689">Ribosomal protein</keyword>
<evidence type="ECO:0000256" key="6">
    <source>
        <dbReference type="ARBA" id="ARBA00023274"/>
    </source>
</evidence>
<evidence type="ECO:0000256" key="7">
    <source>
        <dbReference type="ARBA" id="ARBA00035281"/>
    </source>
</evidence>
<dbReference type="PANTHER" id="PTHR15892:SF2">
    <property type="entry name" value="LARGE RIBOSOMAL SUBUNIT PROTEIN UL30M"/>
    <property type="match status" value="1"/>
</dbReference>
<evidence type="ECO:0000256" key="3">
    <source>
        <dbReference type="ARBA" id="ARBA00022946"/>
    </source>
</evidence>
<gene>
    <name evidence="10" type="primary">EOG090X0EYV</name>
</gene>
<dbReference type="GO" id="GO:0006412">
    <property type="term" value="P:translation"/>
    <property type="evidence" value="ECO:0007669"/>
    <property type="project" value="InterPro"/>
</dbReference>
<proteinExistence type="evidence at transcript level"/>
<evidence type="ECO:0000256" key="4">
    <source>
        <dbReference type="ARBA" id="ARBA00022980"/>
    </source>
</evidence>
<dbReference type="InterPro" id="IPR016082">
    <property type="entry name" value="Ribosomal_uL30_ferredoxin-like"/>
</dbReference>
<comment type="subcellular location">
    <subcellularLocation>
        <location evidence="1">Mitochondrion</location>
    </subcellularLocation>
</comment>
<evidence type="ECO:0000313" key="10">
    <source>
        <dbReference type="EMBL" id="SVE93300.1"/>
    </source>
</evidence>
<evidence type="ECO:0000256" key="5">
    <source>
        <dbReference type="ARBA" id="ARBA00023128"/>
    </source>
</evidence>
<evidence type="ECO:0000256" key="8">
    <source>
        <dbReference type="ARBA" id="ARBA00035356"/>
    </source>
</evidence>
<dbReference type="GO" id="GO:0005743">
    <property type="term" value="C:mitochondrial inner membrane"/>
    <property type="evidence" value="ECO:0007669"/>
    <property type="project" value="UniProtKB-ARBA"/>
</dbReference>
<dbReference type="SUPFAM" id="SSF55129">
    <property type="entry name" value="Ribosomal protein L30p/L7e"/>
    <property type="match status" value="1"/>
</dbReference>
<keyword evidence="6" id="KW-0687">Ribonucleoprotein</keyword>
<sequence>MCGRLDQVKRIGGNGIGHPDHKEPPYEPSKALMVQRIRCLKKKPYWEKNVLIEIGLDGKNSEIAILPNTPSTCAMLWKVKHLVRITPISLPQGLPEDGDLTGARLLENGQLTFVPRLGVSASNPNQHTIADLKSRPEHMDGETLRKILRLKWLKPHD</sequence>
<organism evidence="10">
    <name type="scientific">Moina brachiata</name>
    <dbReference type="NCBI Taxonomy" id="675436"/>
    <lineage>
        <taxon>Eukaryota</taxon>
        <taxon>Metazoa</taxon>
        <taxon>Ecdysozoa</taxon>
        <taxon>Arthropoda</taxon>
        <taxon>Crustacea</taxon>
        <taxon>Branchiopoda</taxon>
        <taxon>Diplostraca</taxon>
        <taxon>Cladocera</taxon>
        <taxon>Anomopoda</taxon>
        <taxon>Moinidae</taxon>
        <taxon>Moina</taxon>
    </lineage>
</organism>
<protein>
    <recommendedName>
        <fullName evidence="7">Large ribosomal subunit protein uL30m</fullName>
    </recommendedName>
    <alternativeName>
        <fullName evidence="8">39S ribosomal protein L30, mitochondrial</fullName>
    </alternativeName>
</protein>
<dbReference type="InterPro" id="IPR005996">
    <property type="entry name" value="Ribosomal_uL30_bac-type"/>
</dbReference>
<comment type="similarity">
    <text evidence="2">Belongs to the universal ribosomal protein uL30 family.</text>
</comment>
<dbReference type="GO" id="GO:0003735">
    <property type="term" value="F:structural constituent of ribosome"/>
    <property type="evidence" value="ECO:0007669"/>
    <property type="project" value="InterPro"/>
</dbReference>
<evidence type="ECO:0000256" key="1">
    <source>
        <dbReference type="ARBA" id="ARBA00004173"/>
    </source>
</evidence>
<feature type="domain" description="Large ribosomal subunit protein uL30-like ferredoxin-like fold" evidence="9">
    <location>
        <begin position="33"/>
        <end position="83"/>
    </location>
</feature>
<reference evidence="10" key="1">
    <citation type="submission" date="2018-08" db="EMBL/GenBank/DDBJ databases">
        <authorList>
            <person name="Cornetti L."/>
        </authorList>
    </citation>
    <scope>NUCLEOTIDE SEQUENCE</scope>
    <source>
        <strain evidence="10">DE-FRO-2-1</strain>
    </source>
</reference>
<evidence type="ECO:0000256" key="2">
    <source>
        <dbReference type="ARBA" id="ARBA00007594"/>
    </source>
</evidence>